<evidence type="ECO:0000313" key="3">
    <source>
        <dbReference type="EMBL" id="KAJ7607395.1"/>
    </source>
</evidence>
<dbReference type="InterPro" id="IPR008266">
    <property type="entry name" value="Tyr_kinase_AS"/>
</dbReference>
<evidence type="ECO:0000256" key="1">
    <source>
        <dbReference type="SAM" id="MobiDB-lite"/>
    </source>
</evidence>
<dbReference type="GO" id="GO:0004674">
    <property type="term" value="F:protein serine/threonine kinase activity"/>
    <property type="evidence" value="ECO:0007669"/>
    <property type="project" value="TreeGrafter"/>
</dbReference>
<feature type="region of interest" description="Disordered" evidence="1">
    <location>
        <begin position="284"/>
        <end position="317"/>
    </location>
</feature>
<protein>
    <submittedName>
        <fullName evidence="3">Kinase-like domain-containing protein</fullName>
    </submittedName>
</protein>
<dbReference type="SUPFAM" id="SSF56112">
    <property type="entry name" value="Protein kinase-like (PK-like)"/>
    <property type="match status" value="1"/>
</dbReference>
<dbReference type="InterPro" id="IPR001245">
    <property type="entry name" value="Ser-Thr/Tyr_kinase_cat_dom"/>
</dbReference>
<dbReference type="PROSITE" id="PS50011">
    <property type="entry name" value="PROTEIN_KINASE_DOM"/>
    <property type="match status" value="1"/>
</dbReference>
<dbReference type="EMBL" id="JARKIF010000050">
    <property type="protein sequence ID" value="KAJ7607395.1"/>
    <property type="molecule type" value="Genomic_DNA"/>
</dbReference>
<sequence length="389" mass="43482">MRHFLRGSELRDIRLRLCREALVWKDLNHPNILPFIGIDRETFPNSLCMVSPWMENGTVLKYLDVHGRANVDKLLFEIAQGIQYLHSRNIVHGDLRGANILIKEDWVACLADFGLSSFTDAASKTHTSNRAGSMHWMAPELIDPDRFGLKFLRTSATDIYVFGCVCFELYAARPPFSELSETAALFKIIAGERAQRPDGELMISDDLWNAITTYWAGDPASRPAIDTVLQNPVWPNPKPTAVPKRQKSAELQVTFQHVPVPQTDYTAPGISTRRRFNAALEALSNRSSPTPTPPQNKKVQSPPAPSPSSPSSSGIAVYRCSESPSSKVFGVDLKESLKYASKRLWTTGENGELREWGFVPVVIAKCGILLKERETPGIFHRNHSYNAHT</sequence>
<dbReference type="PROSITE" id="PS00109">
    <property type="entry name" value="PROTEIN_KINASE_TYR"/>
    <property type="match status" value="1"/>
</dbReference>
<comment type="caution">
    <text evidence="3">The sequence shown here is derived from an EMBL/GenBank/DDBJ whole genome shotgun (WGS) entry which is preliminary data.</text>
</comment>
<dbReference type="InterPro" id="IPR051681">
    <property type="entry name" value="Ser/Thr_Kinases-Pseudokinases"/>
</dbReference>
<reference evidence="3" key="1">
    <citation type="submission" date="2023-03" db="EMBL/GenBank/DDBJ databases">
        <title>Massive genome expansion in bonnet fungi (Mycena s.s.) driven by repeated elements and novel gene families across ecological guilds.</title>
        <authorList>
            <consortium name="Lawrence Berkeley National Laboratory"/>
            <person name="Harder C.B."/>
            <person name="Miyauchi S."/>
            <person name="Viragh M."/>
            <person name="Kuo A."/>
            <person name="Thoen E."/>
            <person name="Andreopoulos B."/>
            <person name="Lu D."/>
            <person name="Skrede I."/>
            <person name="Drula E."/>
            <person name="Henrissat B."/>
            <person name="Morin E."/>
            <person name="Kohler A."/>
            <person name="Barry K."/>
            <person name="LaButti K."/>
            <person name="Morin E."/>
            <person name="Salamov A."/>
            <person name="Lipzen A."/>
            <person name="Mereny Z."/>
            <person name="Hegedus B."/>
            <person name="Baldrian P."/>
            <person name="Stursova M."/>
            <person name="Weitz H."/>
            <person name="Taylor A."/>
            <person name="Grigoriev I.V."/>
            <person name="Nagy L.G."/>
            <person name="Martin F."/>
            <person name="Kauserud H."/>
        </authorList>
    </citation>
    <scope>NUCLEOTIDE SEQUENCE</scope>
    <source>
        <strain evidence="3">9284</strain>
    </source>
</reference>
<organism evidence="3 4">
    <name type="scientific">Roridomyces roridus</name>
    <dbReference type="NCBI Taxonomy" id="1738132"/>
    <lineage>
        <taxon>Eukaryota</taxon>
        <taxon>Fungi</taxon>
        <taxon>Dikarya</taxon>
        <taxon>Basidiomycota</taxon>
        <taxon>Agaricomycotina</taxon>
        <taxon>Agaricomycetes</taxon>
        <taxon>Agaricomycetidae</taxon>
        <taxon>Agaricales</taxon>
        <taxon>Marasmiineae</taxon>
        <taxon>Mycenaceae</taxon>
        <taxon>Roridomyces</taxon>
    </lineage>
</organism>
<feature type="domain" description="Protein kinase" evidence="2">
    <location>
        <begin position="1"/>
        <end position="234"/>
    </location>
</feature>
<gene>
    <name evidence="3" type="ORF">FB45DRAFT_430400</name>
</gene>
<name>A0AAD7B1P2_9AGAR</name>
<dbReference type="Gene3D" id="1.10.510.10">
    <property type="entry name" value="Transferase(Phosphotransferase) domain 1"/>
    <property type="match status" value="1"/>
</dbReference>
<dbReference type="Proteomes" id="UP001221142">
    <property type="component" value="Unassembled WGS sequence"/>
</dbReference>
<dbReference type="Pfam" id="PF07714">
    <property type="entry name" value="PK_Tyr_Ser-Thr"/>
    <property type="match status" value="1"/>
</dbReference>
<feature type="compositionally biased region" description="Polar residues" evidence="1">
    <location>
        <begin position="284"/>
        <end position="299"/>
    </location>
</feature>
<dbReference type="PANTHER" id="PTHR44329">
    <property type="entry name" value="SERINE/THREONINE-PROTEIN KINASE TNNI3K-RELATED"/>
    <property type="match status" value="1"/>
</dbReference>
<evidence type="ECO:0000313" key="4">
    <source>
        <dbReference type="Proteomes" id="UP001221142"/>
    </source>
</evidence>
<keyword evidence="3" id="KW-0808">Transferase</keyword>
<keyword evidence="4" id="KW-1185">Reference proteome</keyword>
<dbReference type="InterPro" id="IPR000719">
    <property type="entry name" value="Prot_kinase_dom"/>
</dbReference>
<keyword evidence="3" id="KW-0418">Kinase</keyword>
<proteinExistence type="predicted"/>
<dbReference type="InterPro" id="IPR011009">
    <property type="entry name" value="Kinase-like_dom_sf"/>
</dbReference>
<accession>A0AAD7B1P2</accession>
<evidence type="ECO:0000259" key="2">
    <source>
        <dbReference type="PROSITE" id="PS50011"/>
    </source>
</evidence>
<dbReference type="AlphaFoldDB" id="A0AAD7B1P2"/>
<dbReference type="GO" id="GO:0005524">
    <property type="term" value="F:ATP binding"/>
    <property type="evidence" value="ECO:0007669"/>
    <property type="project" value="InterPro"/>
</dbReference>